<name>A0A9P1N5B3_9PELO</name>
<keyword evidence="1" id="KW-0732">Signal</keyword>
<gene>
    <name evidence="2" type="ORF">CAMP_LOCUS13051</name>
</gene>
<evidence type="ECO:0000256" key="1">
    <source>
        <dbReference type="SAM" id="SignalP"/>
    </source>
</evidence>
<proteinExistence type="predicted"/>
<dbReference type="SUPFAM" id="SSF56436">
    <property type="entry name" value="C-type lectin-like"/>
    <property type="match status" value="1"/>
</dbReference>
<reference evidence="2" key="1">
    <citation type="submission" date="2022-11" db="EMBL/GenBank/DDBJ databases">
        <authorList>
            <person name="Kikuchi T."/>
        </authorList>
    </citation>
    <scope>NUCLEOTIDE SEQUENCE</scope>
    <source>
        <strain evidence="2">PS1010</strain>
    </source>
</reference>
<feature type="chain" id="PRO_5040383202" description="C-type lectin domain-containing protein" evidence="1">
    <location>
        <begin position="18"/>
        <end position="256"/>
    </location>
</feature>
<comment type="caution">
    <text evidence="2">The sequence shown here is derived from an EMBL/GenBank/DDBJ whole genome shotgun (WGS) entry which is preliminary data.</text>
</comment>
<feature type="signal peptide" evidence="1">
    <location>
        <begin position="1"/>
        <end position="17"/>
    </location>
</feature>
<sequence>MLIFLLISSVFSTLIYKREISFDFLATRTRSIKTFYEFTDFFGPSIQFNYNKYCEIPNARCFFPIFMLNDILVYPLLIDAPNYNCSTFPSCIGFNQSQYQNYTIIFGLSDDNLKIPKCSSSQFSFTRPNGLNWCFNISEYGNFLNHADSESYCTTRNAYLNGFQTFDEQEYFKNVFKIKSSRPWFVHLGAKRGSDNEMIWTNSIVSTNQTLANNINSNDFDESGENLILEIVNGNKTYNGIGSDVIGYYSCGWYAK</sequence>
<accession>A0A9P1N5B3</accession>
<protein>
    <recommendedName>
        <fullName evidence="4">C-type lectin domain-containing protein</fullName>
    </recommendedName>
</protein>
<keyword evidence="3" id="KW-1185">Reference proteome</keyword>
<evidence type="ECO:0008006" key="4">
    <source>
        <dbReference type="Google" id="ProtNLM"/>
    </source>
</evidence>
<dbReference type="InterPro" id="IPR016187">
    <property type="entry name" value="CTDL_fold"/>
</dbReference>
<dbReference type="CDD" id="cd00037">
    <property type="entry name" value="CLECT"/>
    <property type="match status" value="1"/>
</dbReference>
<evidence type="ECO:0000313" key="2">
    <source>
        <dbReference type="EMBL" id="CAI5450414.1"/>
    </source>
</evidence>
<dbReference type="EMBL" id="CANHGI010000005">
    <property type="protein sequence ID" value="CAI5450414.1"/>
    <property type="molecule type" value="Genomic_DNA"/>
</dbReference>
<organism evidence="2 3">
    <name type="scientific">Caenorhabditis angaria</name>
    <dbReference type="NCBI Taxonomy" id="860376"/>
    <lineage>
        <taxon>Eukaryota</taxon>
        <taxon>Metazoa</taxon>
        <taxon>Ecdysozoa</taxon>
        <taxon>Nematoda</taxon>
        <taxon>Chromadorea</taxon>
        <taxon>Rhabditida</taxon>
        <taxon>Rhabditina</taxon>
        <taxon>Rhabditomorpha</taxon>
        <taxon>Rhabditoidea</taxon>
        <taxon>Rhabditidae</taxon>
        <taxon>Peloderinae</taxon>
        <taxon>Caenorhabditis</taxon>
    </lineage>
</organism>
<dbReference type="Proteomes" id="UP001152747">
    <property type="component" value="Unassembled WGS sequence"/>
</dbReference>
<evidence type="ECO:0000313" key="3">
    <source>
        <dbReference type="Proteomes" id="UP001152747"/>
    </source>
</evidence>
<dbReference type="AlphaFoldDB" id="A0A9P1N5B3"/>